<feature type="transmembrane region" description="Helical" evidence="2">
    <location>
        <begin position="177"/>
        <end position="200"/>
    </location>
</feature>
<feature type="transmembrane region" description="Helical" evidence="2">
    <location>
        <begin position="252"/>
        <end position="271"/>
    </location>
</feature>
<organism evidence="4">
    <name type="scientific">Petromyces alliaceus</name>
    <name type="common">Aspergillus alliaceus</name>
    <dbReference type="NCBI Taxonomy" id="209559"/>
    <lineage>
        <taxon>Eukaryota</taxon>
        <taxon>Fungi</taxon>
        <taxon>Dikarya</taxon>
        <taxon>Ascomycota</taxon>
        <taxon>Pezizomycotina</taxon>
        <taxon>Eurotiomycetes</taxon>
        <taxon>Eurotiomycetidae</taxon>
        <taxon>Eurotiales</taxon>
        <taxon>Aspergillaceae</taxon>
        <taxon>Aspergillus</taxon>
        <taxon>Aspergillus subgen. Circumdati</taxon>
    </lineage>
</organism>
<feature type="transmembrane region" description="Helical" evidence="2">
    <location>
        <begin position="136"/>
        <end position="157"/>
    </location>
</feature>
<reference evidence="4" key="1">
    <citation type="submission" date="2019-04" db="EMBL/GenBank/DDBJ databases">
        <title>Friends and foes A comparative genomics studyof 23 Aspergillus species from section Flavi.</title>
        <authorList>
            <consortium name="DOE Joint Genome Institute"/>
            <person name="Kjaerbolling I."/>
            <person name="Vesth T."/>
            <person name="Frisvad J.C."/>
            <person name="Nybo J.L."/>
            <person name="Theobald S."/>
            <person name="Kildgaard S."/>
            <person name="Isbrandt T."/>
            <person name="Kuo A."/>
            <person name="Sato A."/>
            <person name="Lyhne E.K."/>
            <person name="Kogle M.E."/>
            <person name="Wiebenga A."/>
            <person name="Kun R.S."/>
            <person name="Lubbers R.J."/>
            <person name="Makela M.R."/>
            <person name="Barry K."/>
            <person name="Chovatia M."/>
            <person name="Clum A."/>
            <person name="Daum C."/>
            <person name="Haridas S."/>
            <person name="He G."/>
            <person name="LaButti K."/>
            <person name="Lipzen A."/>
            <person name="Mondo S."/>
            <person name="Riley R."/>
            <person name="Salamov A."/>
            <person name="Simmons B.A."/>
            <person name="Magnuson J.K."/>
            <person name="Henrissat B."/>
            <person name="Mortensen U.H."/>
            <person name="Larsen T.O."/>
            <person name="Devries R.P."/>
            <person name="Grigoriev I.V."/>
            <person name="Machida M."/>
            <person name="Baker S.E."/>
            <person name="Andersen M.R."/>
        </authorList>
    </citation>
    <scope>NUCLEOTIDE SEQUENCE [LARGE SCALE GENOMIC DNA]</scope>
    <source>
        <strain evidence="4">IBT 14317</strain>
    </source>
</reference>
<evidence type="ECO:0000256" key="2">
    <source>
        <dbReference type="SAM" id="Phobius"/>
    </source>
</evidence>
<feature type="compositionally biased region" description="Polar residues" evidence="1">
    <location>
        <begin position="337"/>
        <end position="350"/>
    </location>
</feature>
<gene>
    <name evidence="4" type="ORF">BDV23DRAFT_163225</name>
</gene>
<evidence type="ECO:0000256" key="1">
    <source>
        <dbReference type="SAM" id="MobiDB-lite"/>
    </source>
</evidence>
<dbReference type="OrthoDB" id="3918601at2759"/>
<feature type="transmembrane region" description="Helical" evidence="2">
    <location>
        <begin position="20"/>
        <end position="46"/>
    </location>
</feature>
<name>A0A5N7BXB0_PETAA</name>
<sequence>MAIKVPPGQSPPFETVDGDHHAGIIIIVSAICLVLSLVCLLIRLYVRFFLSPPFGTDDVILLGATLSAVVESVVVFYTAHLGFGTAIRLLDDHVIRRIQNSVVAADVLYLITLYLSRCCVVAIYSRLTPRRRHKNTLWGILGFSTAGIIASVFLITINCSLNKPWVTPVEHCSSLFARWQFITAIDIITEIALFVFSIFLIYGLQMAVKPKLVIMVAFAARIPLVAFEAVRLSEFHSFTTSRNPTFDAIAHYTWTQIALNYSLIACTAFCLRPFMNAVTTSYGTAGDSNLSTSRSYPYASDRGRSNQGSYALQSLQNRSVAAPEPDLFRPKVGTGEATVTSTQPGFSTGGHSDRDDRNSIGSDGSTKMIIKKDVEYTVHSSPNPDR</sequence>
<dbReference type="Pfam" id="PF20684">
    <property type="entry name" value="Fung_rhodopsin"/>
    <property type="match status" value="1"/>
</dbReference>
<feature type="domain" description="Rhodopsin" evidence="3">
    <location>
        <begin position="42"/>
        <end position="275"/>
    </location>
</feature>
<dbReference type="PANTHER" id="PTHR39614">
    <property type="entry name" value="INTEGRAL MEMBRANE PROTEIN"/>
    <property type="match status" value="1"/>
</dbReference>
<protein>
    <recommendedName>
        <fullName evidence="3">Rhodopsin domain-containing protein</fullName>
    </recommendedName>
</protein>
<dbReference type="InterPro" id="IPR049326">
    <property type="entry name" value="Rhodopsin_dom_fungi"/>
</dbReference>
<feature type="transmembrane region" description="Helical" evidence="2">
    <location>
        <begin position="212"/>
        <end position="232"/>
    </location>
</feature>
<accession>A0A5N7BXB0</accession>
<evidence type="ECO:0000259" key="3">
    <source>
        <dbReference type="Pfam" id="PF20684"/>
    </source>
</evidence>
<dbReference type="AlphaFoldDB" id="A0A5N7BXB0"/>
<keyword evidence="2" id="KW-1133">Transmembrane helix</keyword>
<dbReference type="EMBL" id="ML735311">
    <property type="protein sequence ID" value="KAE8386466.1"/>
    <property type="molecule type" value="Genomic_DNA"/>
</dbReference>
<proteinExistence type="predicted"/>
<evidence type="ECO:0000313" key="4">
    <source>
        <dbReference type="EMBL" id="KAE8386466.1"/>
    </source>
</evidence>
<dbReference type="Proteomes" id="UP000326877">
    <property type="component" value="Unassembled WGS sequence"/>
</dbReference>
<feature type="transmembrane region" description="Helical" evidence="2">
    <location>
        <begin position="103"/>
        <end position="124"/>
    </location>
</feature>
<keyword evidence="2" id="KW-0472">Membrane</keyword>
<feature type="region of interest" description="Disordered" evidence="1">
    <location>
        <begin position="322"/>
        <end position="386"/>
    </location>
</feature>
<dbReference type="PANTHER" id="PTHR39614:SF2">
    <property type="entry name" value="INTEGRAL MEMBRANE PROTEIN"/>
    <property type="match status" value="1"/>
</dbReference>
<feature type="transmembrane region" description="Helical" evidence="2">
    <location>
        <begin position="58"/>
        <end position="83"/>
    </location>
</feature>
<keyword evidence="2" id="KW-0812">Transmembrane</keyword>